<feature type="transmembrane region" description="Helical" evidence="1">
    <location>
        <begin position="93"/>
        <end position="118"/>
    </location>
</feature>
<protein>
    <recommendedName>
        <fullName evidence="2">DUF418 domain-containing protein</fullName>
    </recommendedName>
</protein>
<accession>A0A2W5V810</accession>
<evidence type="ECO:0000313" key="3">
    <source>
        <dbReference type="EMBL" id="PZR11974.1"/>
    </source>
</evidence>
<dbReference type="PANTHER" id="PTHR30590">
    <property type="entry name" value="INNER MEMBRANE PROTEIN"/>
    <property type="match status" value="1"/>
</dbReference>
<evidence type="ECO:0000313" key="4">
    <source>
        <dbReference type="Proteomes" id="UP000249061"/>
    </source>
</evidence>
<sequence>MNMTGQGRVAAIDVLRGVSLFGIFQMNVQLFAFPLAGYMRPPLVTPLHGLDLAAWLFTHVICEFKFITVFSMLFGAGIVLAKPDNRTFWSRQGWLLFFGLLHAYFVWFGDILVIYAIGGAFMWKARFWPSAKQARYGVALFCAPLVLVPALELSVALLPAEMQKMMLEGFSPTPVMLAREVAINRGPWLQQLLFRFGQTSEGELFACLLHVWRAAGGMAIGASLTTSGVLLGQRPELETKLVKWGLGIGTPLMLTSAALLLAFDFPPSSGMSLGLVSYVASLPMGLGFLGLGLKAVRCWSGPVLRALAAAGRMSLTHYLSQSLIASVIFYGFGFGLHGQLARWQLIPLAAAIWAVQVASSPMLERVFVRGPFERAWRALVRLTSTPRHA</sequence>
<dbReference type="AlphaFoldDB" id="A0A2W5V810"/>
<keyword evidence="1" id="KW-0812">Transmembrane</keyword>
<feature type="transmembrane region" description="Helical" evidence="1">
    <location>
        <begin position="241"/>
        <end position="263"/>
    </location>
</feature>
<feature type="transmembrane region" description="Helical" evidence="1">
    <location>
        <begin position="12"/>
        <end position="32"/>
    </location>
</feature>
<feature type="transmembrane region" description="Helical" evidence="1">
    <location>
        <begin position="52"/>
        <end position="81"/>
    </location>
</feature>
<proteinExistence type="predicted"/>
<keyword evidence="1" id="KW-0472">Membrane</keyword>
<feature type="transmembrane region" description="Helical" evidence="1">
    <location>
        <begin position="343"/>
        <end position="363"/>
    </location>
</feature>
<dbReference type="InterPro" id="IPR007349">
    <property type="entry name" value="DUF418"/>
</dbReference>
<dbReference type="Proteomes" id="UP000249061">
    <property type="component" value="Unassembled WGS sequence"/>
</dbReference>
<dbReference type="EMBL" id="QFQP01000013">
    <property type="protein sequence ID" value="PZR11974.1"/>
    <property type="molecule type" value="Genomic_DNA"/>
</dbReference>
<reference evidence="3 4" key="1">
    <citation type="submission" date="2017-08" db="EMBL/GenBank/DDBJ databases">
        <title>Infants hospitalized years apart are colonized by the same room-sourced microbial strains.</title>
        <authorList>
            <person name="Brooks B."/>
            <person name="Olm M.R."/>
            <person name="Firek B.A."/>
            <person name="Baker R."/>
            <person name="Thomas B.C."/>
            <person name="Morowitz M.J."/>
            <person name="Banfield J.F."/>
        </authorList>
    </citation>
    <scope>NUCLEOTIDE SEQUENCE [LARGE SCALE GENOMIC DNA]</scope>
    <source>
        <strain evidence="3">S2_003_000_R2_14</strain>
    </source>
</reference>
<organism evidence="3 4">
    <name type="scientific">Archangium gephyra</name>
    <dbReference type="NCBI Taxonomy" id="48"/>
    <lineage>
        <taxon>Bacteria</taxon>
        <taxon>Pseudomonadati</taxon>
        <taxon>Myxococcota</taxon>
        <taxon>Myxococcia</taxon>
        <taxon>Myxococcales</taxon>
        <taxon>Cystobacterineae</taxon>
        <taxon>Archangiaceae</taxon>
        <taxon>Archangium</taxon>
    </lineage>
</organism>
<name>A0A2W5V810_9BACT</name>
<dbReference type="InterPro" id="IPR052529">
    <property type="entry name" value="Bact_Transport_Assoc"/>
</dbReference>
<feature type="transmembrane region" description="Helical" evidence="1">
    <location>
        <begin position="275"/>
        <end position="296"/>
    </location>
</feature>
<dbReference type="PANTHER" id="PTHR30590:SF2">
    <property type="entry name" value="INNER MEMBRANE PROTEIN"/>
    <property type="match status" value="1"/>
</dbReference>
<feature type="transmembrane region" description="Helical" evidence="1">
    <location>
        <begin position="317"/>
        <end position="337"/>
    </location>
</feature>
<gene>
    <name evidence="3" type="ORF">DI536_16755</name>
</gene>
<evidence type="ECO:0000256" key="1">
    <source>
        <dbReference type="SAM" id="Phobius"/>
    </source>
</evidence>
<dbReference type="Pfam" id="PF04235">
    <property type="entry name" value="DUF418"/>
    <property type="match status" value="1"/>
</dbReference>
<feature type="domain" description="DUF418" evidence="2">
    <location>
        <begin position="237"/>
        <end position="381"/>
    </location>
</feature>
<evidence type="ECO:0000259" key="2">
    <source>
        <dbReference type="Pfam" id="PF04235"/>
    </source>
</evidence>
<keyword evidence="1" id="KW-1133">Transmembrane helix</keyword>
<comment type="caution">
    <text evidence="3">The sequence shown here is derived from an EMBL/GenBank/DDBJ whole genome shotgun (WGS) entry which is preliminary data.</text>
</comment>
<feature type="transmembrane region" description="Helical" evidence="1">
    <location>
        <begin position="138"/>
        <end position="158"/>
    </location>
</feature>